<proteinExistence type="predicted"/>
<protein>
    <recommendedName>
        <fullName evidence="3">Anthocyanidin 3-O-glucosyltransferase</fullName>
    </recommendedName>
</protein>
<organism evidence="1 2">
    <name type="scientific">Eragrostis curvula</name>
    <name type="common">weeping love grass</name>
    <dbReference type="NCBI Taxonomy" id="38414"/>
    <lineage>
        <taxon>Eukaryota</taxon>
        <taxon>Viridiplantae</taxon>
        <taxon>Streptophyta</taxon>
        <taxon>Embryophyta</taxon>
        <taxon>Tracheophyta</taxon>
        <taxon>Spermatophyta</taxon>
        <taxon>Magnoliopsida</taxon>
        <taxon>Liliopsida</taxon>
        <taxon>Poales</taxon>
        <taxon>Poaceae</taxon>
        <taxon>PACMAD clade</taxon>
        <taxon>Chloridoideae</taxon>
        <taxon>Eragrostideae</taxon>
        <taxon>Eragrostidinae</taxon>
        <taxon>Eragrostis</taxon>
    </lineage>
</organism>
<dbReference type="Proteomes" id="UP000324897">
    <property type="component" value="Chromosome 7"/>
</dbReference>
<evidence type="ECO:0000313" key="2">
    <source>
        <dbReference type="Proteomes" id="UP000324897"/>
    </source>
</evidence>
<dbReference type="Gramene" id="TVU20046">
    <property type="protein sequence ID" value="TVU20046"/>
    <property type="gene ID" value="EJB05_36233"/>
</dbReference>
<evidence type="ECO:0000313" key="1">
    <source>
        <dbReference type="EMBL" id="TVU20046.1"/>
    </source>
</evidence>
<feature type="non-terminal residue" evidence="1">
    <location>
        <position position="1"/>
    </location>
</feature>
<dbReference type="EMBL" id="RWGY01000029">
    <property type="protein sequence ID" value="TVU20046.1"/>
    <property type="molecule type" value="Genomic_DNA"/>
</dbReference>
<gene>
    <name evidence="1" type="ORF">EJB05_36233</name>
</gene>
<dbReference type="AlphaFoldDB" id="A0A5J9U8Y7"/>
<comment type="caution">
    <text evidence="1">The sequence shown here is derived from an EMBL/GenBank/DDBJ whole genome shotgun (WGS) entry which is preliminary data.</text>
</comment>
<accession>A0A5J9U8Y7</accession>
<evidence type="ECO:0008006" key="3">
    <source>
        <dbReference type="Google" id="ProtNLM"/>
    </source>
</evidence>
<keyword evidence="2" id="KW-1185">Reference proteome</keyword>
<sequence length="135" mass="14170">MTSTGSKQSKKLHIVLMPSFATSHIGPFTDFAFHLAAARPGVVEATVAVTHANASVVRSALARRGPRSCANDVSVEVATYAFPVVDGLPPGVENLSTVAPADAWLIDATATNEKLMRPGQESLIRELAPDACRSS</sequence>
<name>A0A5J9U8Y7_9POAL</name>
<dbReference type="OrthoDB" id="5835829at2759"/>
<reference evidence="1 2" key="1">
    <citation type="journal article" date="2019" name="Sci. Rep.">
        <title>A high-quality genome of Eragrostis curvula grass provides insights into Poaceae evolution and supports new strategies to enhance forage quality.</title>
        <authorList>
            <person name="Carballo J."/>
            <person name="Santos B.A.C.M."/>
            <person name="Zappacosta D."/>
            <person name="Garbus I."/>
            <person name="Selva J.P."/>
            <person name="Gallo C.A."/>
            <person name="Diaz A."/>
            <person name="Albertini E."/>
            <person name="Caccamo M."/>
            <person name="Echenique V."/>
        </authorList>
    </citation>
    <scope>NUCLEOTIDE SEQUENCE [LARGE SCALE GENOMIC DNA]</scope>
    <source>
        <strain evidence="2">cv. Victoria</strain>
        <tissue evidence="1">Leaf</tissue>
    </source>
</reference>
<dbReference type="SUPFAM" id="SSF53756">
    <property type="entry name" value="UDP-Glycosyltransferase/glycogen phosphorylase"/>
    <property type="match status" value="1"/>
</dbReference>
<dbReference type="Gene3D" id="3.40.50.2000">
    <property type="entry name" value="Glycogen Phosphorylase B"/>
    <property type="match status" value="1"/>
</dbReference>